<dbReference type="GO" id="GO:0006260">
    <property type="term" value="P:DNA replication"/>
    <property type="evidence" value="ECO:0007669"/>
    <property type="project" value="UniProtKB-KW"/>
</dbReference>
<dbReference type="GO" id="GO:0034088">
    <property type="term" value="P:maintenance of mitotic sister chromatid cohesion"/>
    <property type="evidence" value="ECO:0007669"/>
    <property type="project" value="TreeGrafter"/>
</dbReference>
<keyword evidence="4" id="KW-1185">Reference proteome</keyword>
<dbReference type="Pfam" id="PF09724">
    <property type="entry name" value="Dcc1"/>
    <property type="match status" value="1"/>
</dbReference>
<dbReference type="EMBL" id="OU503045">
    <property type="protein sequence ID" value="CAI9769393.1"/>
    <property type="molecule type" value="Genomic_DNA"/>
</dbReference>
<evidence type="ECO:0000256" key="2">
    <source>
        <dbReference type="ARBA" id="ARBA00022705"/>
    </source>
</evidence>
<dbReference type="GO" id="GO:0000775">
    <property type="term" value="C:chromosome, centromeric region"/>
    <property type="evidence" value="ECO:0007669"/>
    <property type="project" value="TreeGrafter"/>
</dbReference>
<dbReference type="PANTHER" id="PTHR13395:SF6">
    <property type="entry name" value="SISTER CHROMATID COHESION PROTEIN DCC1"/>
    <property type="match status" value="1"/>
</dbReference>
<evidence type="ECO:0000313" key="3">
    <source>
        <dbReference type="EMBL" id="CAI9769393.1"/>
    </source>
</evidence>
<organism evidence="3 4">
    <name type="scientific">Fraxinus pennsylvanica</name>
    <dbReference type="NCBI Taxonomy" id="56036"/>
    <lineage>
        <taxon>Eukaryota</taxon>
        <taxon>Viridiplantae</taxon>
        <taxon>Streptophyta</taxon>
        <taxon>Embryophyta</taxon>
        <taxon>Tracheophyta</taxon>
        <taxon>Spermatophyta</taxon>
        <taxon>Magnoliopsida</taxon>
        <taxon>eudicotyledons</taxon>
        <taxon>Gunneridae</taxon>
        <taxon>Pentapetalae</taxon>
        <taxon>asterids</taxon>
        <taxon>lamiids</taxon>
        <taxon>Lamiales</taxon>
        <taxon>Oleaceae</taxon>
        <taxon>Oleeae</taxon>
        <taxon>Fraxinus</taxon>
    </lineage>
</organism>
<evidence type="ECO:0000256" key="1">
    <source>
        <dbReference type="ARBA" id="ARBA00007017"/>
    </source>
</evidence>
<dbReference type="PANTHER" id="PTHR13395">
    <property type="entry name" value="SISTER CHROMATID COHESION PROTEIN DCC1-RELATED"/>
    <property type="match status" value="1"/>
</dbReference>
<proteinExistence type="inferred from homology"/>
<dbReference type="GO" id="GO:0031390">
    <property type="term" value="C:Ctf18 RFC-like complex"/>
    <property type="evidence" value="ECO:0007669"/>
    <property type="project" value="InterPro"/>
</dbReference>
<dbReference type="GO" id="GO:0000785">
    <property type="term" value="C:chromatin"/>
    <property type="evidence" value="ECO:0007669"/>
    <property type="project" value="TreeGrafter"/>
</dbReference>
<dbReference type="AlphaFoldDB" id="A0AAD2DYD5"/>
<protein>
    <submittedName>
        <fullName evidence="3">Uncharacterized protein</fullName>
    </submittedName>
</protein>
<name>A0AAD2DYD5_9LAMI</name>
<reference evidence="3" key="1">
    <citation type="submission" date="2023-05" db="EMBL/GenBank/DDBJ databases">
        <authorList>
            <person name="Huff M."/>
        </authorList>
    </citation>
    <scope>NUCLEOTIDE SEQUENCE</scope>
</reference>
<dbReference type="InterPro" id="IPR019128">
    <property type="entry name" value="Dcc1"/>
</dbReference>
<evidence type="ECO:0000313" key="4">
    <source>
        <dbReference type="Proteomes" id="UP000834106"/>
    </source>
</evidence>
<dbReference type="Proteomes" id="UP000834106">
    <property type="component" value="Chromosome 10"/>
</dbReference>
<accession>A0AAD2DYD5</accession>
<gene>
    <name evidence="3" type="ORF">FPE_LOCUS16897</name>
</gene>
<comment type="similarity">
    <text evidence="1">Belongs to the DCC1 family.</text>
</comment>
<keyword evidence="2" id="KW-0235">DNA replication</keyword>
<sequence>MSCSMKTSSYNNLSKDYCEDKLDEDHKLSAEFKDTLAVWIYLYVEELDAKMKVTIRGQPDEDAVLTQSKTYALKYVGTSNSVFLIPPSDKAVKECNEKDDMSIPIASVIKVALGNMELVEKPPILSITQQEFLSTDSRTWV</sequence>